<accession>A0ABU4BAH6</accession>
<sequence length="181" mass="20140">MHSRTSRLDLHVPVAADLDALYEICSDPQSWTHFPSLRHTEIGTTERMLLGWVEQWRRDGLGTWIIRVRGRDAISGYGGCSLRRNAFWNLGYRLHPDVHGKGYATEMCEAAIESAHQSRSELPVVAYLLEHNVASAKVAERVGLTLITRGPDIGNPNPKAIRLVYADRPLSSIQVASVLSA</sequence>
<proteinExistence type="predicted"/>
<dbReference type="Proteomes" id="UP001185755">
    <property type="component" value="Unassembled WGS sequence"/>
</dbReference>
<evidence type="ECO:0000259" key="1">
    <source>
        <dbReference type="PROSITE" id="PS51186"/>
    </source>
</evidence>
<dbReference type="PANTHER" id="PTHR43792:SF1">
    <property type="entry name" value="N-ACETYLTRANSFERASE DOMAIN-CONTAINING PROTEIN"/>
    <property type="match status" value="1"/>
</dbReference>
<feature type="domain" description="N-acetyltransferase" evidence="1">
    <location>
        <begin position="8"/>
        <end position="168"/>
    </location>
</feature>
<dbReference type="PROSITE" id="PS51186">
    <property type="entry name" value="GNAT"/>
    <property type="match status" value="1"/>
</dbReference>
<protein>
    <submittedName>
        <fullName evidence="2">GNAT family N-acetyltransferase</fullName>
    </submittedName>
</protein>
<dbReference type="SUPFAM" id="SSF55729">
    <property type="entry name" value="Acyl-CoA N-acyltransferases (Nat)"/>
    <property type="match status" value="1"/>
</dbReference>
<reference evidence="2 3" key="1">
    <citation type="submission" date="2023-10" db="EMBL/GenBank/DDBJ databases">
        <title>Development of a sustainable strategy for remediation of hydrocarbon-contaminated territories based on the waste exchange concept.</title>
        <authorList>
            <person name="Krivoruchko A."/>
        </authorList>
    </citation>
    <scope>NUCLEOTIDE SEQUENCE [LARGE SCALE GENOMIC DNA]</scope>
    <source>
        <strain evidence="2 3">IEGM 1323</strain>
    </source>
</reference>
<organism evidence="2 3">
    <name type="scientific">Rhodococcoides yunnanense</name>
    <dbReference type="NCBI Taxonomy" id="278209"/>
    <lineage>
        <taxon>Bacteria</taxon>
        <taxon>Bacillati</taxon>
        <taxon>Actinomycetota</taxon>
        <taxon>Actinomycetes</taxon>
        <taxon>Mycobacteriales</taxon>
        <taxon>Nocardiaceae</taxon>
        <taxon>Rhodococcoides</taxon>
    </lineage>
</organism>
<evidence type="ECO:0000313" key="2">
    <source>
        <dbReference type="EMBL" id="MDV6261198.1"/>
    </source>
</evidence>
<dbReference type="PANTHER" id="PTHR43792">
    <property type="entry name" value="GNAT FAMILY, PUTATIVE (AFU_ORTHOLOGUE AFUA_3G00765)-RELATED-RELATED"/>
    <property type="match status" value="1"/>
</dbReference>
<gene>
    <name evidence="2" type="ORF">R3P96_07570</name>
</gene>
<dbReference type="InterPro" id="IPR051531">
    <property type="entry name" value="N-acetyltransferase"/>
</dbReference>
<keyword evidence="3" id="KW-1185">Reference proteome</keyword>
<dbReference type="Gene3D" id="3.40.630.30">
    <property type="match status" value="1"/>
</dbReference>
<dbReference type="EMBL" id="JAWLJX010000002">
    <property type="protein sequence ID" value="MDV6261198.1"/>
    <property type="molecule type" value="Genomic_DNA"/>
</dbReference>
<comment type="caution">
    <text evidence="2">The sequence shown here is derived from an EMBL/GenBank/DDBJ whole genome shotgun (WGS) entry which is preliminary data.</text>
</comment>
<evidence type="ECO:0000313" key="3">
    <source>
        <dbReference type="Proteomes" id="UP001185755"/>
    </source>
</evidence>
<dbReference type="RefSeq" id="WP_317563906.1">
    <property type="nucleotide sequence ID" value="NZ_JAWLJX010000002.1"/>
</dbReference>
<dbReference type="InterPro" id="IPR000182">
    <property type="entry name" value="GNAT_dom"/>
</dbReference>
<dbReference type="Pfam" id="PF13302">
    <property type="entry name" value="Acetyltransf_3"/>
    <property type="match status" value="1"/>
</dbReference>
<name>A0ABU4BAH6_9NOCA</name>
<dbReference type="InterPro" id="IPR016181">
    <property type="entry name" value="Acyl_CoA_acyltransferase"/>
</dbReference>